<feature type="region of interest" description="Disordered" evidence="1">
    <location>
        <begin position="62"/>
        <end position="122"/>
    </location>
</feature>
<dbReference type="EMBL" id="QEAO01000008">
    <property type="protein sequence ID" value="TPX35496.1"/>
    <property type="molecule type" value="Genomic_DNA"/>
</dbReference>
<dbReference type="GO" id="GO:0070072">
    <property type="term" value="P:vacuolar proton-transporting V-type ATPase complex assembly"/>
    <property type="evidence" value="ECO:0007669"/>
    <property type="project" value="InterPro"/>
</dbReference>
<dbReference type="Pfam" id="PF08636">
    <property type="entry name" value="Pkr1"/>
    <property type="match status" value="1"/>
</dbReference>
<evidence type="ECO:0000313" key="4">
    <source>
        <dbReference type="Proteomes" id="UP000319731"/>
    </source>
</evidence>
<feature type="region of interest" description="Disordered" evidence="1">
    <location>
        <begin position="143"/>
        <end position="164"/>
    </location>
</feature>
<keyword evidence="2" id="KW-0812">Transmembrane</keyword>
<evidence type="ECO:0000256" key="2">
    <source>
        <dbReference type="SAM" id="Phobius"/>
    </source>
</evidence>
<dbReference type="PANTHER" id="PTHR28251">
    <property type="entry name" value="V-TYPE ATPASE ASSEMBLY FACTOR PKR1"/>
    <property type="match status" value="1"/>
</dbReference>
<feature type="region of interest" description="Disordered" evidence="1">
    <location>
        <begin position="1"/>
        <end position="43"/>
    </location>
</feature>
<comment type="caution">
    <text evidence="3">The sequence shown here is derived from an EMBL/GenBank/DDBJ whole genome shotgun (WGS) entry which is preliminary data.</text>
</comment>
<feature type="transmembrane region" description="Helical" evidence="2">
    <location>
        <begin position="362"/>
        <end position="381"/>
    </location>
</feature>
<gene>
    <name evidence="3" type="ORF">SmJEL517_g02172</name>
</gene>
<name>A0A507CBW0_9FUNG</name>
<accession>A0A507CBW0</accession>
<keyword evidence="4" id="KW-1185">Reference proteome</keyword>
<dbReference type="GeneID" id="42003397"/>
<feature type="compositionally biased region" description="Polar residues" evidence="1">
    <location>
        <begin position="153"/>
        <end position="164"/>
    </location>
</feature>
<organism evidence="3 4">
    <name type="scientific">Synchytrium microbalum</name>
    <dbReference type="NCBI Taxonomy" id="1806994"/>
    <lineage>
        <taxon>Eukaryota</taxon>
        <taxon>Fungi</taxon>
        <taxon>Fungi incertae sedis</taxon>
        <taxon>Chytridiomycota</taxon>
        <taxon>Chytridiomycota incertae sedis</taxon>
        <taxon>Chytridiomycetes</taxon>
        <taxon>Synchytriales</taxon>
        <taxon>Synchytriaceae</taxon>
        <taxon>Synchytrium</taxon>
    </lineage>
</organism>
<feature type="compositionally biased region" description="Basic and acidic residues" evidence="1">
    <location>
        <begin position="222"/>
        <end position="241"/>
    </location>
</feature>
<dbReference type="OrthoDB" id="9626941at2759"/>
<proteinExistence type="predicted"/>
<evidence type="ECO:0000256" key="1">
    <source>
        <dbReference type="SAM" id="MobiDB-lite"/>
    </source>
</evidence>
<reference evidence="3 4" key="1">
    <citation type="journal article" date="2019" name="Sci. Rep.">
        <title>Comparative genomics of chytrid fungi reveal insights into the obligate biotrophic and pathogenic lifestyle of Synchytrium endobioticum.</title>
        <authorList>
            <person name="van de Vossenberg B.T.L.H."/>
            <person name="Warris S."/>
            <person name="Nguyen H.D.T."/>
            <person name="van Gent-Pelzer M.P.E."/>
            <person name="Joly D.L."/>
            <person name="van de Geest H.C."/>
            <person name="Bonants P.J.M."/>
            <person name="Smith D.S."/>
            <person name="Levesque C.A."/>
            <person name="van der Lee T.A.J."/>
        </authorList>
    </citation>
    <scope>NUCLEOTIDE SEQUENCE [LARGE SCALE GENOMIC DNA]</scope>
    <source>
        <strain evidence="3 4">JEL517</strain>
    </source>
</reference>
<dbReference type="GO" id="GO:0005789">
    <property type="term" value="C:endoplasmic reticulum membrane"/>
    <property type="evidence" value="ECO:0007669"/>
    <property type="project" value="TreeGrafter"/>
</dbReference>
<dbReference type="AlphaFoldDB" id="A0A507CBW0"/>
<dbReference type="InterPro" id="IPR013945">
    <property type="entry name" value="Pkr1"/>
</dbReference>
<keyword evidence="2" id="KW-1133">Transmembrane helix</keyword>
<feature type="compositionally biased region" description="Acidic residues" evidence="1">
    <location>
        <begin position="1"/>
        <end position="10"/>
    </location>
</feature>
<feature type="compositionally biased region" description="Acidic residues" evidence="1">
    <location>
        <begin position="71"/>
        <end position="97"/>
    </location>
</feature>
<protein>
    <submittedName>
        <fullName evidence="3">Uncharacterized protein</fullName>
    </submittedName>
</protein>
<evidence type="ECO:0000313" key="3">
    <source>
        <dbReference type="EMBL" id="TPX35496.1"/>
    </source>
</evidence>
<sequence>MLARDPDEEQREVPHLIQPYKDNDNTSTESSSNDNWQQARKQATQSLINTIKQRNLRVLEEELYAGQGEADSFDADDEEEEEDDDGGFGFDDEEDLDHDLQDIDNSTTKNIDKANATPPLQQKRMQFQFKDAGAVLRAAAAANSQKPAVGGMVSSQVDSMPTSESDVIIDHATEIKVVEAGRAIEKEVQVESRNVDDSLPATKDLDSIDNDTPMVTSGMPDETDRTLKQLEHATEQHEDTTKQLQQTTADKSAGEEDEQTAIKEVLAQAMLEAVTKATAELEAEKNSLPSQSMMDAEDESLETVEAEDKIIPGNRNIMEEILYSAIEPGVNQKVLLVINFVFVCLFMSLIAMAVLSGGNIHCIALIVIAVALFGTLQWFIYEVSQIKKEEAGQGANSEHAKSE</sequence>
<feature type="compositionally biased region" description="Low complexity" evidence="1">
    <location>
        <begin position="25"/>
        <end position="35"/>
    </location>
</feature>
<feature type="region of interest" description="Disordered" evidence="1">
    <location>
        <begin position="194"/>
        <end position="258"/>
    </location>
</feature>
<keyword evidence="2" id="KW-0472">Membrane</keyword>
<dbReference type="PANTHER" id="PTHR28251:SF1">
    <property type="entry name" value="V-TYPE ATPASE ASSEMBLY FACTOR PKR1"/>
    <property type="match status" value="1"/>
</dbReference>
<dbReference type="RefSeq" id="XP_031025969.1">
    <property type="nucleotide sequence ID" value="XM_031168100.1"/>
</dbReference>
<feature type="transmembrane region" description="Helical" evidence="2">
    <location>
        <begin position="334"/>
        <end position="355"/>
    </location>
</feature>
<dbReference type="Proteomes" id="UP000319731">
    <property type="component" value="Unassembled WGS sequence"/>
</dbReference>